<protein>
    <recommendedName>
        <fullName evidence="9">TATA-binding protein interacting (TIP20) domain-containing protein</fullName>
    </recommendedName>
</protein>
<evidence type="ECO:0000259" key="5">
    <source>
        <dbReference type="Pfam" id="PF08623"/>
    </source>
</evidence>
<accession>A0AAN6JR40</accession>
<reference evidence="7" key="1">
    <citation type="journal article" date="2023" name="PhytoFront">
        <title>Draft Genome Resources of Seven Strains of Tilletia horrida, Causal Agent of Kernel Smut of Rice.</title>
        <authorList>
            <person name="Khanal S."/>
            <person name="Antony Babu S."/>
            <person name="Zhou X.G."/>
        </authorList>
    </citation>
    <scope>NUCLEOTIDE SEQUENCE</scope>
    <source>
        <strain evidence="7">TX6</strain>
    </source>
</reference>
<comment type="similarity">
    <text evidence="1">Belongs to the CAND family.</text>
</comment>
<evidence type="ECO:0000256" key="2">
    <source>
        <dbReference type="ARBA" id="ARBA00022737"/>
    </source>
</evidence>
<feature type="domain" description="TATA-binding protein interacting (TIP20)" evidence="5">
    <location>
        <begin position="1120"/>
        <end position="1279"/>
    </location>
</feature>
<evidence type="ECO:0000259" key="6">
    <source>
        <dbReference type="Pfam" id="PF23227"/>
    </source>
</evidence>
<feature type="region of interest" description="Disordered" evidence="4">
    <location>
        <begin position="314"/>
        <end position="352"/>
    </location>
</feature>
<gene>
    <name evidence="7" type="ORF">OC846_003719</name>
</gene>
<dbReference type="InterPro" id="IPR013932">
    <property type="entry name" value="TATA-bd_TIP120"/>
</dbReference>
<sequence>MTSVRSSQVITGLIEKMGSQDPDFRYMALNDVISECSQEPYVSLTEAVESQLVGAVLNLVTDANSEVKNISIKCLAALTRRVRDKQVQIMIERLADTVTSKEEESRDIASLGLKTLAAEVRLDSSLPSVLCARVVPKLLSHVRDPASSQELIIDCLEIVSEIIARFPSHTAANTNLQGQILQSALPFLRHTRPAVRKRALAVLGALGPNCASEIFTQLAKDMSEDLNHSSAEVNRTVIQLISTLARTSPRRLGRRLPQFMPRIIEKAKVDDDELREVVLQALETILLRCLSEVTPFVNQIVDCAIVLLRHDPNYADDEENDEADRMDEDGAENGDGDEDEDEDDLEDDYSDDEDVSWKVRRTAAKVLAAAINTRSELLLAFSQTIAPALVARFSEREESVRVEVLATFVSLLKQIELFGGAAQASEVPSSQGLLKRKLQDMDAEGDLSIRGQLSSLVPTLWKKLSKELVSKSLTTRTGAFAVLRELVVVLDGGLDAHVPALVRQTERCVRTTDVSSGPSASLKGDIISFIRLLFATHPPRVFDPHLDSLVPILIEAIDDRPQRITSEALVACAELVRVCRPVQRSAASPRGKSSAYKPYIVKIFDAVAARIAKPGADQDIRARVIACVGTILAHAGDDLDDRREAACTLLLDALANEVTRLAAVRTITQVAASPVCVGPQFEALIVQSIPEVAQLLRKSNRQLKITSFECLAEVLSRAHLDKATTDTVVRELQPLLDNDAEVSTNVRPQTLRTVSLLLSNNPEALPEIRSKIEPHLYPILESSLTQGAALDAEIDVFAAIAGADTSVGDEVISELLGLVERGKKQRAGTHLYSAVSRCVGAVAKTAPASADNVIARVSRDLGKSGKLSDLDTYFDLHVLGELGRFRSFSASDALVQNVLALYESKSEEVKGAAAFALGNMAVGSLDQLLPIIEQHVNDASADASSNKRILSLHALKELISNASTEQLGAVASRVWAPLFAACDTKDEATRNIGAECLARLTMSDPATYLVQLQSALASPSPSIRSAVITALRFTLTESNSASTTSRNAFGAGYVDASSSQVTVSSNRLSTGSLSSGTSKLDDALVPLMVPFLSLLKDSDLDVRRHALFALNAAAHNKPYLIRDLLPTIVPLLYNETHPKPELLRKVTMGPFTITTDDGLDLRKNAFETMYTLLDTCSSRLNLHEYLSRVIAGLGDDDGIKVLSSLMLLRLAAIAPVQVSQRLDEIAEPISAALRIKLKDSATKQDVDKAAELQRAIFRVLIALEKLNTSSQMFAQLVKDVRKSDRAAVLEELERHASQDGRLADAMDLA</sequence>
<dbReference type="PANTHER" id="PTHR12696">
    <property type="entry name" value="TIP120"/>
    <property type="match status" value="1"/>
</dbReference>
<dbReference type="InterPro" id="IPR011989">
    <property type="entry name" value="ARM-like"/>
</dbReference>
<keyword evidence="3" id="KW-0833">Ubl conjugation pathway</keyword>
<evidence type="ECO:0000313" key="7">
    <source>
        <dbReference type="EMBL" id="KAK0550334.1"/>
    </source>
</evidence>
<dbReference type="EMBL" id="JAPDMZ010000095">
    <property type="protein sequence ID" value="KAK0550334.1"/>
    <property type="molecule type" value="Genomic_DNA"/>
</dbReference>
<keyword evidence="8" id="KW-1185">Reference proteome</keyword>
<dbReference type="SUPFAM" id="SSF48371">
    <property type="entry name" value="ARM repeat"/>
    <property type="match status" value="1"/>
</dbReference>
<dbReference type="Pfam" id="PF08623">
    <property type="entry name" value="TIP120"/>
    <property type="match status" value="1"/>
</dbReference>
<organism evidence="7 8">
    <name type="scientific">Tilletia horrida</name>
    <dbReference type="NCBI Taxonomy" id="155126"/>
    <lineage>
        <taxon>Eukaryota</taxon>
        <taxon>Fungi</taxon>
        <taxon>Dikarya</taxon>
        <taxon>Basidiomycota</taxon>
        <taxon>Ustilaginomycotina</taxon>
        <taxon>Exobasidiomycetes</taxon>
        <taxon>Tilletiales</taxon>
        <taxon>Tilletiaceae</taxon>
        <taxon>Tilletia</taxon>
    </lineage>
</organism>
<dbReference type="InterPro" id="IPR039852">
    <property type="entry name" value="CAND1/CAND2"/>
</dbReference>
<dbReference type="InterPro" id="IPR055406">
    <property type="entry name" value="HEAT_Maestro"/>
</dbReference>
<evidence type="ECO:0000256" key="1">
    <source>
        <dbReference type="ARBA" id="ARBA00007657"/>
    </source>
</evidence>
<dbReference type="InterPro" id="IPR016024">
    <property type="entry name" value="ARM-type_fold"/>
</dbReference>
<evidence type="ECO:0000256" key="3">
    <source>
        <dbReference type="ARBA" id="ARBA00022786"/>
    </source>
</evidence>
<dbReference type="Proteomes" id="UP001176517">
    <property type="component" value="Unassembled WGS sequence"/>
</dbReference>
<proteinExistence type="inferred from homology"/>
<dbReference type="Pfam" id="PF25782">
    <property type="entry name" value="TPR_CAND1"/>
    <property type="match status" value="1"/>
</dbReference>
<keyword evidence="2" id="KW-0677">Repeat</keyword>
<feature type="domain" description="Maestro/Maestro-like HEAT-repeats" evidence="6">
    <location>
        <begin position="91"/>
        <end position="212"/>
    </location>
</feature>
<dbReference type="Pfam" id="PF23227">
    <property type="entry name" value="HEAT_MROH2B_C"/>
    <property type="match status" value="1"/>
</dbReference>
<name>A0AAN6JR40_9BASI</name>
<dbReference type="Gene3D" id="1.25.10.10">
    <property type="entry name" value="Leucine-rich Repeat Variant"/>
    <property type="match status" value="1"/>
</dbReference>
<evidence type="ECO:0008006" key="9">
    <source>
        <dbReference type="Google" id="ProtNLM"/>
    </source>
</evidence>
<evidence type="ECO:0000313" key="8">
    <source>
        <dbReference type="Proteomes" id="UP001176517"/>
    </source>
</evidence>
<dbReference type="GO" id="GO:0010265">
    <property type="term" value="P:SCF complex assembly"/>
    <property type="evidence" value="ECO:0007669"/>
    <property type="project" value="InterPro"/>
</dbReference>
<comment type="caution">
    <text evidence="7">The sequence shown here is derived from an EMBL/GenBank/DDBJ whole genome shotgun (WGS) entry which is preliminary data.</text>
</comment>
<evidence type="ECO:0000256" key="4">
    <source>
        <dbReference type="SAM" id="MobiDB-lite"/>
    </source>
</evidence>